<evidence type="ECO:0000256" key="1">
    <source>
        <dbReference type="ARBA" id="ARBA00004141"/>
    </source>
</evidence>
<gene>
    <name evidence="9" type="ORF">I5907_15250</name>
</gene>
<evidence type="ECO:0000313" key="9">
    <source>
        <dbReference type="EMBL" id="MBG9377600.1"/>
    </source>
</evidence>
<dbReference type="EMBL" id="JADWYR010000002">
    <property type="protein sequence ID" value="MBG9377600.1"/>
    <property type="molecule type" value="Genomic_DNA"/>
</dbReference>
<evidence type="ECO:0000256" key="3">
    <source>
        <dbReference type="ARBA" id="ARBA00022692"/>
    </source>
</evidence>
<accession>A0A931E955</accession>
<evidence type="ECO:0000313" key="10">
    <source>
        <dbReference type="Proteomes" id="UP000628448"/>
    </source>
</evidence>
<feature type="domain" description="Cation/H+ exchanger transmembrane" evidence="8">
    <location>
        <begin position="25"/>
        <end position="409"/>
    </location>
</feature>
<dbReference type="InterPro" id="IPR038770">
    <property type="entry name" value="Na+/solute_symporter_sf"/>
</dbReference>
<reference evidence="9" key="1">
    <citation type="submission" date="2020-11" db="EMBL/GenBank/DDBJ databases">
        <title>Bacterial whole genome sequence for Panacibacter sp. DH6.</title>
        <authorList>
            <person name="Le V."/>
            <person name="Ko S."/>
            <person name="Ahn C.-Y."/>
            <person name="Oh H.-M."/>
        </authorList>
    </citation>
    <scope>NUCLEOTIDE SEQUENCE</scope>
    <source>
        <strain evidence="9">DH6</strain>
    </source>
</reference>
<feature type="transmembrane region" description="Helical" evidence="7">
    <location>
        <begin position="293"/>
        <end position="316"/>
    </location>
</feature>
<dbReference type="PANTHER" id="PTHR32468:SF0">
    <property type="entry name" value="K(+)_H(+) ANTIPORTER 1"/>
    <property type="match status" value="1"/>
</dbReference>
<feature type="transmembrane region" description="Helical" evidence="7">
    <location>
        <begin position="142"/>
        <end position="165"/>
    </location>
</feature>
<dbReference type="AlphaFoldDB" id="A0A931E955"/>
<dbReference type="RefSeq" id="WP_196991675.1">
    <property type="nucleotide sequence ID" value="NZ_JADWYR010000002.1"/>
</dbReference>
<dbReference type="PANTHER" id="PTHR32468">
    <property type="entry name" value="CATION/H + ANTIPORTER"/>
    <property type="match status" value="1"/>
</dbReference>
<keyword evidence="3 7" id="KW-0812">Transmembrane</keyword>
<feature type="transmembrane region" description="Helical" evidence="7">
    <location>
        <begin position="107"/>
        <end position="130"/>
    </location>
</feature>
<keyword evidence="4 7" id="KW-1133">Transmembrane helix</keyword>
<name>A0A931E955_9BACT</name>
<dbReference type="GO" id="GO:0015297">
    <property type="term" value="F:antiporter activity"/>
    <property type="evidence" value="ECO:0007669"/>
    <property type="project" value="InterPro"/>
</dbReference>
<dbReference type="InterPro" id="IPR050794">
    <property type="entry name" value="CPA2_transporter"/>
</dbReference>
<keyword evidence="5" id="KW-0406">Ion transport</keyword>
<evidence type="ECO:0000256" key="4">
    <source>
        <dbReference type="ARBA" id="ARBA00022989"/>
    </source>
</evidence>
<protein>
    <submittedName>
        <fullName evidence="9">Cation:proton antiporter</fullName>
    </submittedName>
</protein>
<feature type="transmembrane region" description="Helical" evidence="7">
    <location>
        <begin position="209"/>
        <end position="229"/>
    </location>
</feature>
<organism evidence="9 10">
    <name type="scientific">Panacibacter microcysteis</name>
    <dbReference type="NCBI Taxonomy" id="2793269"/>
    <lineage>
        <taxon>Bacteria</taxon>
        <taxon>Pseudomonadati</taxon>
        <taxon>Bacteroidota</taxon>
        <taxon>Chitinophagia</taxon>
        <taxon>Chitinophagales</taxon>
        <taxon>Chitinophagaceae</taxon>
        <taxon>Panacibacter</taxon>
    </lineage>
</organism>
<feature type="transmembrane region" description="Helical" evidence="7">
    <location>
        <begin position="12"/>
        <end position="28"/>
    </location>
</feature>
<dbReference type="Proteomes" id="UP000628448">
    <property type="component" value="Unassembled WGS sequence"/>
</dbReference>
<proteinExistence type="predicted"/>
<evidence type="ECO:0000256" key="7">
    <source>
        <dbReference type="SAM" id="Phobius"/>
    </source>
</evidence>
<comment type="subcellular location">
    <subcellularLocation>
        <location evidence="1">Membrane</location>
        <topology evidence="1">Multi-pass membrane protein</topology>
    </subcellularLocation>
</comment>
<dbReference type="Gene3D" id="1.20.1530.20">
    <property type="match status" value="1"/>
</dbReference>
<keyword evidence="10" id="KW-1185">Reference proteome</keyword>
<evidence type="ECO:0000259" key="8">
    <source>
        <dbReference type="Pfam" id="PF00999"/>
    </source>
</evidence>
<dbReference type="InterPro" id="IPR006153">
    <property type="entry name" value="Cation/H_exchanger_TM"/>
</dbReference>
<feature type="transmembrane region" description="Helical" evidence="7">
    <location>
        <begin position="385"/>
        <end position="408"/>
    </location>
</feature>
<feature type="transmembrane region" description="Helical" evidence="7">
    <location>
        <begin position="177"/>
        <end position="197"/>
    </location>
</feature>
<feature type="transmembrane region" description="Helical" evidence="7">
    <location>
        <begin position="241"/>
        <end position="259"/>
    </location>
</feature>
<dbReference type="Pfam" id="PF00999">
    <property type="entry name" value="Na_H_Exchanger"/>
    <property type="match status" value="1"/>
</dbReference>
<feature type="transmembrane region" description="Helical" evidence="7">
    <location>
        <begin position="78"/>
        <end position="95"/>
    </location>
</feature>
<comment type="caution">
    <text evidence="9">The sequence shown here is derived from an EMBL/GenBank/DDBJ whole genome shotgun (WGS) entry which is preliminary data.</text>
</comment>
<dbReference type="GO" id="GO:1902600">
    <property type="term" value="P:proton transmembrane transport"/>
    <property type="evidence" value="ECO:0007669"/>
    <property type="project" value="InterPro"/>
</dbReference>
<evidence type="ECO:0000256" key="5">
    <source>
        <dbReference type="ARBA" id="ARBA00023065"/>
    </source>
</evidence>
<evidence type="ECO:0000256" key="2">
    <source>
        <dbReference type="ARBA" id="ARBA00022448"/>
    </source>
</evidence>
<keyword evidence="6 7" id="KW-0472">Membrane</keyword>
<dbReference type="GO" id="GO:0016020">
    <property type="term" value="C:membrane"/>
    <property type="evidence" value="ECO:0007669"/>
    <property type="project" value="UniProtKB-SubCell"/>
</dbReference>
<keyword evidence="2" id="KW-0813">Transport</keyword>
<evidence type="ECO:0000256" key="6">
    <source>
        <dbReference type="ARBA" id="ARBA00023136"/>
    </source>
</evidence>
<feature type="transmembrane region" description="Helical" evidence="7">
    <location>
        <begin position="322"/>
        <end position="343"/>
    </location>
</feature>
<feature type="transmembrane region" description="Helical" evidence="7">
    <location>
        <begin position="40"/>
        <end position="58"/>
    </location>
</feature>
<sequence>MISKLNSEEILSFLIIVSIILISSRLLGELCRRFKQPAVVGEIMAGIIIGPSLLGSAFPDLFKEIFTSHPRSFGAYDGLANIGVIMLMFLAGAEVDLKQIRAQGKQAASISFMGIAFPFALGFICIWFFHDYIFNVPSTDRLIPAMFFGTALSITALSVIVKILLDLDIIKTKVGGLVITASMIDDFLGWILFSIIIQMMNAKGEEASFYSIGMVLLFVGFMITIGKWMVNKILAFVDKQLGGPASILTAAICLCMLGAVCTEYLGIRGIFGAFMMGIACGDSKHFTHSIQNLFHHFIVSILAPLFFASVGLRVNFVTNFDLSVVLTILGIACIAKIVGAGIGSRIGGLSKNESLAIAFGMNARGSQEIVLGMAALQAGIIDERIFVGLVVMTMVTILVAGPLMKYYLEKELKEKKVPVTNEEDVVLMVESPEIAAVQKN</sequence>